<accession>A0A409W046</accession>
<dbReference type="Gene3D" id="3.40.50.1820">
    <property type="entry name" value="alpha/beta hydrolase"/>
    <property type="match status" value="1"/>
</dbReference>
<dbReference type="SUPFAM" id="SSF81383">
    <property type="entry name" value="F-box domain"/>
    <property type="match status" value="1"/>
</dbReference>
<dbReference type="InterPro" id="IPR032675">
    <property type="entry name" value="LRR_dom_sf"/>
</dbReference>
<keyword evidence="3" id="KW-1185">Reference proteome</keyword>
<organism evidence="2 3">
    <name type="scientific">Psilocybe cyanescens</name>
    <dbReference type="NCBI Taxonomy" id="93625"/>
    <lineage>
        <taxon>Eukaryota</taxon>
        <taxon>Fungi</taxon>
        <taxon>Dikarya</taxon>
        <taxon>Basidiomycota</taxon>
        <taxon>Agaricomycotina</taxon>
        <taxon>Agaricomycetes</taxon>
        <taxon>Agaricomycetidae</taxon>
        <taxon>Agaricales</taxon>
        <taxon>Agaricineae</taxon>
        <taxon>Strophariaceae</taxon>
        <taxon>Psilocybe</taxon>
    </lineage>
</organism>
<dbReference type="Gene3D" id="1.20.1280.50">
    <property type="match status" value="1"/>
</dbReference>
<evidence type="ECO:0000313" key="3">
    <source>
        <dbReference type="Proteomes" id="UP000283269"/>
    </source>
</evidence>
<name>A0A409W046_PSICY</name>
<proteinExistence type="predicted"/>
<gene>
    <name evidence="2" type="ORF">CVT25_001641</name>
</gene>
<dbReference type="Proteomes" id="UP000283269">
    <property type="component" value="Unassembled WGS sequence"/>
</dbReference>
<evidence type="ECO:0000313" key="2">
    <source>
        <dbReference type="EMBL" id="PPQ71887.1"/>
    </source>
</evidence>
<feature type="compositionally biased region" description="Basic and acidic residues" evidence="1">
    <location>
        <begin position="73"/>
        <end position="88"/>
    </location>
</feature>
<dbReference type="AlphaFoldDB" id="A0A409W046"/>
<dbReference type="SUPFAM" id="SSF53474">
    <property type="entry name" value="alpha/beta-Hydrolases"/>
    <property type="match status" value="1"/>
</dbReference>
<dbReference type="InterPro" id="IPR029058">
    <property type="entry name" value="AB_hydrolase_fold"/>
</dbReference>
<dbReference type="InParanoid" id="A0A409W046"/>
<dbReference type="Gene3D" id="3.80.10.10">
    <property type="entry name" value="Ribonuclease Inhibitor"/>
    <property type="match status" value="1"/>
</dbReference>
<reference evidence="2 3" key="1">
    <citation type="journal article" date="2018" name="Evol. Lett.">
        <title>Horizontal gene cluster transfer increased hallucinogenic mushroom diversity.</title>
        <authorList>
            <person name="Reynolds H.T."/>
            <person name="Vijayakumar V."/>
            <person name="Gluck-Thaler E."/>
            <person name="Korotkin H.B."/>
            <person name="Matheny P.B."/>
            <person name="Slot J.C."/>
        </authorList>
    </citation>
    <scope>NUCLEOTIDE SEQUENCE [LARGE SCALE GENOMIC DNA]</scope>
    <source>
        <strain evidence="2 3">2631</strain>
    </source>
</reference>
<dbReference type="EMBL" id="NHYD01003844">
    <property type="protein sequence ID" value="PPQ71887.1"/>
    <property type="molecule type" value="Genomic_DNA"/>
</dbReference>
<dbReference type="InterPro" id="IPR036047">
    <property type="entry name" value="F-box-like_dom_sf"/>
</dbReference>
<protein>
    <submittedName>
        <fullName evidence="2">Uncharacterized protein</fullName>
    </submittedName>
</protein>
<comment type="caution">
    <text evidence="2">The sequence shown here is derived from an EMBL/GenBank/DDBJ whole genome shotgun (WGS) entry which is preliminary data.</text>
</comment>
<evidence type="ECO:0000256" key="1">
    <source>
        <dbReference type="SAM" id="MobiDB-lite"/>
    </source>
</evidence>
<dbReference type="OrthoDB" id="426718at2759"/>
<feature type="region of interest" description="Disordered" evidence="1">
    <location>
        <begin position="73"/>
        <end position="103"/>
    </location>
</feature>
<sequence>MPRVGNQAFANYVDAHLALTHINNKEDIAPIVPGRFLGYHHPSGEVHIMDNNQWVSCPGIHTADIRRMDSIKHDQHASHTEETPERPIEGSQKSESQGVRDKESKPIIHRLPFEVIGYMFKFYVDDAKNLHKHSNAPFRLGAVCRTWRHIAWRTPSLWTSLFCRLDENTTEGQIQLAVEWLSRSGQLPLSISLYNASHQRREPYAAIPLINVINQSLNRCLHLDLQWFTSFMFSRLSQIKEASMLKTLQVYRRPSEYSSPLDLGPLVSPMELNISHVQLKSLAMNWNNLTHFRTSSVFVDDMLHALTLAPQMTTFHLFKVVIPRSTRPDRLRKVLHSQLEDLSFELYSEEGNNGALAGFFQSTTFPNLTICKVETLRNFPTIAFLAFLSRSSCSITDFSFNDGSISGEDLVQIAQALPSVTSLNIFRPNSRSRTLDGPLSLGYFYKSLCQDSRYRTILPGEVVLLPLLQRLSIRTTDSFSWEWLSGFHFRYQYDSNTPTISTCRLDLESITICCQRFIIYGTPYLPVALIHDWQTFSELIELNTKVSLHLEVEIEDRSNADLFELSYKRLQITHGAAPEHIQESHFAESQDT</sequence>